<dbReference type="InterPro" id="IPR038666">
    <property type="entry name" value="SSP1_head-tail_sf"/>
</dbReference>
<accession>A0A940P2Q2</accession>
<evidence type="ECO:0000313" key="1">
    <source>
        <dbReference type="EMBL" id="MBP1040369.1"/>
    </source>
</evidence>
<reference evidence="1" key="1">
    <citation type="submission" date="2020-12" db="EMBL/GenBank/DDBJ databases">
        <title>Vagococcus allomyrinae sp. nov. and Enterococcus lavae sp. nov., isolated from the larvae of Allomyrina dichotoma.</title>
        <authorList>
            <person name="Lee S.D."/>
        </authorList>
    </citation>
    <scope>NUCLEOTIDE SEQUENCE</scope>
    <source>
        <strain evidence="1">BWB3-3</strain>
    </source>
</reference>
<evidence type="ECO:0000313" key="2">
    <source>
        <dbReference type="Proteomes" id="UP000674938"/>
    </source>
</evidence>
<dbReference type="EMBL" id="JAEEGA010000002">
    <property type="protein sequence ID" value="MBP1040369.1"/>
    <property type="molecule type" value="Genomic_DNA"/>
</dbReference>
<dbReference type="Proteomes" id="UP000674938">
    <property type="component" value="Unassembled WGS sequence"/>
</dbReference>
<keyword evidence="2" id="KW-1185">Reference proteome</keyword>
<comment type="caution">
    <text evidence="1">The sequence shown here is derived from an EMBL/GenBank/DDBJ whole genome shotgun (WGS) entry which is preliminary data.</text>
</comment>
<protein>
    <submittedName>
        <fullName evidence="1">Head-tail adaptor protein</fullName>
    </submittedName>
</protein>
<organism evidence="1 2">
    <name type="scientific">Vagococcus allomyrinae</name>
    <dbReference type="NCBI Taxonomy" id="2794353"/>
    <lineage>
        <taxon>Bacteria</taxon>
        <taxon>Bacillati</taxon>
        <taxon>Bacillota</taxon>
        <taxon>Bacilli</taxon>
        <taxon>Lactobacillales</taxon>
        <taxon>Enterococcaceae</taxon>
        <taxon>Vagococcus</taxon>
    </lineage>
</organism>
<dbReference type="Gene3D" id="2.40.10.270">
    <property type="entry name" value="Bacteriophage SPP1 head-tail adaptor protein"/>
    <property type="match status" value="1"/>
</dbReference>
<gene>
    <name evidence="1" type="ORF">I6N95_05010</name>
</gene>
<name>A0A940P2Q2_9ENTE</name>
<dbReference type="RefSeq" id="WP_209525259.1">
    <property type="nucleotide sequence ID" value="NZ_JAEEGA010000002.1"/>
</dbReference>
<dbReference type="InterPro" id="IPR008767">
    <property type="entry name" value="Phage_SPP1_head-tail_adaptor"/>
</dbReference>
<dbReference type="Pfam" id="PF05521">
    <property type="entry name" value="Phage_HCP"/>
    <property type="match status" value="1"/>
</dbReference>
<dbReference type="AlphaFoldDB" id="A0A940P2Q2"/>
<proteinExistence type="predicted"/>
<sequence length="120" mass="13691">MAKRTKIARYNKRIQFFFVNPDDPYTYDDGGNLVPNFVPFKKRYCNKKNLVGISQEKTESLANTATKRVRLALRYTQLITNDMCFYCDGEVYDVITVGDPDGFGKETIIMGEVKADGGRN</sequence>